<comment type="caution">
    <text evidence="1">The sequence shown here is derived from an EMBL/GenBank/DDBJ whole genome shotgun (WGS) entry which is preliminary data.</text>
</comment>
<proteinExistence type="predicted"/>
<accession>A0A437LT44</accession>
<dbReference type="RefSeq" id="WP_127681911.1">
    <property type="nucleotide sequence ID" value="NZ_SACM01000001.1"/>
</dbReference>
<dbReference type="OrthoDB" id="9154415at2"/>
<sequence>MADTWITRTLPALSPWVAQWQASARLRWGVRLVLGILCVHGLLTVLDDVDQKRSALKAARQEGSRLAVMGQEGDWAARAQQAQEQLLAYRSMAWSGSDPALGEAALQDWLRKVTTGLGLTVRDLQVARVATPSAGAAATPAVPADGLVARVPPQTTAMRAKLIVDLKRSAVMALLAELQRNEQSLLVERLVWRGSAVPPQVELQLRALAGPSAPTAASAPKGQP</sequence>
<evidence type="ECO:0000313" key="1">
    <source>
        <dbReference type="EMBL" id="RVT88586.1"/>
    </source>
</evidence>
<name>A0A437LT44_9BURK</name>
<protein>
    <submittedName>
        <fullName evidence="1">Uncharacterized protein</fullName>
    </submittedName>
</protein>
<reference evidence="1 2" key="1">
    <citation type="submission" date="2019-01" db="EMBL/GenBank/DDBJ databases">
        <authorList>
            <person name="Chen W.-M."/>
        </authorList>
    </citation>
    <scope>NUCLEOTIDE SEQUENCE [LARGE SCALE GENOMIC DNA]</scope>
    <source>
        <strain evidence="1 2">CCP-18</strain>
    </source>
</reference>
<dbReference type="AlphaFoldDB" id="A0A437LT44"/>
<keyword evidence="2" id="KW-1185">Reference proteome</keyword>
<dbReference type="EMBL" id="SACM01000001">
    <property type="protein sequence ID" value="RVT88586.1"/>
    <property type="molecule type" value="Genomic_DNA"/>
</dbReference>
<evidence type="ECO:0000313" key="2">
    <source>
        <dbReference type="Proteomes" id="UP000288587"/>
    </source>
</evidence>
<dbReference type="Proteomes" id="UP000288587">
    <property type="component" value="Unassembled WGS sequence"/>
</dbReference>
<organism evidence="1 2">
    <name type="scientific">Inhella crocodyli</name>
    <dbReference type="NCBI Taxonomy" id="2499851"/>
    <lineage>
        <taxon>Bacteria</taxon>
        <taxon>Pseudomonadati</taxon>
        <taxon>Pseudomonadota</taxon>
        <taxon>Betaproteobacteria</taxon>
        <taxon>Burkholderiales</taxon>
        <taxon>Sphaerotilaceae</taxon>
        <taxon>Inhella</taxon>
    </lineage>
</organism>
<gene>
    <name evidence="1" type="ORF">EOD73_06355</name>
</gene>